<proteinExistence type="predicted"/>
<comment type="caution">
    <text evidence="1">The sequence shown here is derived from an EMBL/GenBank/DDBJ whole genome shotgun (WGS) entry which is preliminary data.</text>
</comment>
<keyword evidence="2" id="KW-1185">Reference proteome</keyword>
<reference evidence="1" key="1">
    <citation type="submission" date="2023-04" db="EMBL/GenBank/DDBJ databases">
        <title>Candida boidinii NBRC 1967.</title>
        <authorList>
            <person name="Ichikawa N."/>
            <person name="Sato H."/>
            <person name="Tonouchi N."/>
        </authorList>
    </citation>
    <scope>NUCLEOTIDE SEQUENCE</scope>
    <source>
        <strain evidence="1">NBRC 1967</strain>
    </source>
</reference>
<dbReference type="Proteomes" id="UP001165101">
    <property type="component" value="Unassembled WGS sequence"/>
</dbReference>
<evidence type="ECO:0000313" key="1">
    <source>
        <dbReference type="EMBL" id="GME99040.1"/>
    </source>
</evidence>
<dbReference type="EMBL" id="BSXV01003803">
    <property type="protein sequence ID" value="GME99040.1"/>
    <property type="molecule type" value="Genomic_DNA"/>
</dbReference>
<sequence length="457" mass="52636">MLNIKSKKCYQIVKKYLDLNSLYYYDIDNKKSNFKKNKKLINKKSNKILNNLFKKFNNKDSLSSNNINDTTPSSSLSSSSSSSEEEEEFDKNFILNHYFKPSKNICNNTESYNIHDLLNYKPDLSYLTNSLKIINSKAYESLNDLKNELILSYSLNDLIKFGNASDFHLKPFTLRLNFKNENQFLLSSYNSKQFINLYYKLNIGKELSLPIENRAANPVDLCIPRRRNRRYSSRLSNHSLIEGLRLQLFQEGFSNGSNILSNLEYLEYLDNYMDDLSDGDDVDFDDYEDDEDDQDDQDDQDGQEEVDEEIDEDEDEEEETNQDDTTNTITDIPNMITLQDTDQQEESTTIFHASTDSENNNSTTITTTDTNTDSLPRLSTETTVSSSASESSNSLVNSLCTPMTTLSVHSINKNDLKSGKSRSRSNTALSIDQDQILQHLLIRQQLKRKEIIHILQI</sequence>
<gene>
    <name evidence="1" type="ORF">Cboi01_000516900</name>
</gene>
<organism evidence="1 2">
    <name type="scientific">Candida boidinii</name>
    <name type="common">Yeast</name>
    <dbReference type="NCBI Taxonomy" id="5477"/>
    <lineage>
        <taxon>Eukaryota</taxon>
        <taxon>Fungi</taxon>
        <taxon>Dikarya</taxon>
        <taxon>Ascomycota</taxon>
        <taxon>Saccharomycotina</taxon>
        <taxon>Pichiomycetes</taxon>
        <taxon>Pichiales</taxon>
        <taxon>Pichiaceae</taxon>
        <taxon>Ogataea</taxon>
        <taxon>Ogataea/Candida clade</taxon>
    </lineage>
</organism>
<name>A0ACB5U1B0_CANBO</name>
<protein>
    <submittedName>
        <fullName evidence="1">Unnamed protein product</fullName>
    </submittedName>
</protein>
<accession>A0ACB5U1B0</accession>
<evidence type="ECO:0000313" key="2">
    <source>
        <dbReference type="Proteomes" id="UP001165101"/>
    </source>
</evidence>